<dbReference type="Proteomes" id="UP000250275">
    <property type="component" value="Unassembled WGS sequence"/>
</dbReference>
<sequence>MEKSGEKGRKVENDGNAAVEPRRELPQLDKYFQFFGGEGTSLYRRSNARHHPLTQATAFRRSHKHVDDRAAPDGRPYGDVDHSISGALAVDALNVGITCNYELD</sequence>
<protein>
    <submittedName>
        <fullName evidence="2">Uncharacterized protein</fullName>
    </submittedName>
</protein>
<accession>A0A310S618</accession>
<gene>
    <name evidence="2" type="ORF">WN48_11018</name>
</gene>
<keyword evidence="3" id="KW-1185">Reference proteome</keyword>
<feature type="compositionally biased region" description="Basic and acidic residues" evidence="1">
    <location>
        <begin position="65"/>
        <end position="78"/>
    </location>
</feature>
<evidence type="ECO:0000313" key="2">
    <source>
        <dbReference type="EMBL" id="OAD53017.1"/>
    </source>
</evidence>
<reference evidence="2 3" key="1">
    <citation type="submission" date="2015-07" db="EMBL/GenBank/DDBJ databases">
        <title>The genome of Eufriesea mexicana.</title>
        <authorList>
            <person name="Pan H."/>
            <person name="Kapheim K."/>
        </authorList>
    </citation>
    <scope>NUCLEOTIDE SEQUENCE [LARGE SCALE GENOMIC DNA]</scope>
    <source>
        <strain evidence="2">0111107269</strain>
        <tissue evidence="2">Whole body</tissue>
    </source>
</reference>
<organism evidence="2 3">
    <name type="scientific">Eufriesea mexicana</name>
    <dbReference type="NCBI Taxonomy" id="516756"/>
    <lineage>
        <taxon>Eukaryota</taxon>
        <taxon>Metazoa</taxon>
        <taxon>Ecdysozoa</taxon>
        <taxon>Arthropoda</taxon>
        <taxon>Hexapoda</taxon>
        <taxon>Insecta</taxon>
        <taxon>Pterygota</taxon>
        <taxon>Neoptera</taxon>
        <taxon>Endopterygota</taxon>
        <taxon>Hymenoptera</taxon>
        <taxon>Apocrita</taxon>
        <taxon>Aculeata</taxon>
        <taxon>Apoidea</taxon>
        <taxon>Anthophila</taxon>
        <taxon>Apidae</taxon>
        <taxon>Eufriesea</taxon>
    </lineage>
</organism>
<proteinExistence type="predicted"/>
<evidence type="ECO:0000256" key="1">
    <source>
        <dbReference type="SAM" id="MobiDB-lite"/>
    </source>
</evidence>
<feature type="region of interest" description="Disordered" evidence="1">
    <location>
        <begin position="58"/>
        <end position="78"/>
    </location>
</feature>
<name>A0A310S618_9HYME</name>
<feature type="compositionally biased region" description="Basic and acidic residues" evidence="1">
    <location>
        <begin position="1"/>
        <end position="13"/>
    </location>
</feature>
<dbReference type="AlphaFoldDB" id="A0A310S618"/>
<dbReference type="EMBL" id="KQ769039">
    <property type="protein sequence ID" value="OAD53017.1"/>
    <property type="molecule type" value="Genomic_DNA"/>
</dbReference>
<feature type="region of interest" description="Disordered" evidence="1">
    <location>
        <begin position="1"/>
        <end position="23"/>
    </location>
</feature>
<evidence type="ECO:0000313" key="3">
    <source>
        <dbReference type="Proteomes" id="UP000250275"/>
    </source>
</evidence>